<dbReference type="Pfam" id="PF00612">
    <property type="entry name" value="IQ"/>
    <property type="match status" value="1"/>
</dbReference>
<evidence type="ECO:0000313" key="7">
    <source>
        <dbReference type="Proteomes" id="UP001054889"/>
    </source>
</evidence>
<gene>
    <name evidence="6" type="primary">gb08067</name>
    <name evidence="6" type="ORF">PR202_gb08067</name>
</gene>
<evidence type="ECO:0000256" key="2">
    <source>
        <dbReference type="ARBA" id="ARBA00024341"/>
    </source>
</evidence>
<dbReference type="GO" id="GO:0005516">
    <property type="term" value="F:calmodulin binding"/>
    <property type="evidence" value="ECO:0007669"/>
    <property type="project" value="UniProtKB-KW"/>
</dbReference>
<dbReference type="Pfam" id="PF13178">
    <property type="entry name" value="DUF4005"/>
    <property type="match status" value="1"/>
</dbReference>
<dbReference type="Proteomes" id="UP001054889">
    <property type="component" value="Unassembled WGS sequence"/>
</dbReference>
<accession>A0AAV5EDQ7</accession>
<protein>
    <recommendedName>
        <fullName evidence="5">DUF4005 domain-containing protein</fullName>
    </recommendedName>
</protein>
<keyword evidence="1" id="KW-0112">Calmodulin-binding</keyword>
<dbReference type="CDD" id="cd23767">
    <property type="entry name" value="IQCD"/>
    <property type="match status" value="1"/>
</dbReference>
<feature type="region of interest" description="Disordered" evidence="4">
    <location>
        <begin position="471"/>
        <end position="514"/>
    </location>
</feature>
<comment type="subunit">
    <text evidence="3">Binds to multiple calmodulin (CaM) in the presence of Ca(2+) and CaM-like proteins.</text>
</comment>
<dbReference type="PROSITE" id="PS50096">
    <property type="entry name" value="IQ"/>
    <property type="match status" value="2"/>
</dbReference>
<dbReference type="SMART" id="SM00015">
    <property type="entry name" value="IQ"/>
    <property type="match status" value="2"/>
</dbReference>
<reference evidence="6" key="2">
    <citation type="submission" date="2021-12" db="EMBL/GenBank/DDBJ databases">
        <title>Resequencing data analysis of finger millet.</title>
        <authorList>
            <person name="Hatakeyama M."/>
            <person name="Aluri S."/>
            <person name="Balachadran M.T."/>
            <person name="Sivarajan S.R."/>
            <person name="Poveda L."/>
            <person name="Shimizu-Inatsugi R."/>
            <person name="Schlapbach R."/>
            <person name="Sreeman S.M."/>
            <person name="Shimizu K.K."/>
        </authorList>
    </citation>
    <scope>NUCLEOTIDE SEQUENCE</scope>
</reference>
<reference evidence="6" key="1">
    <citation type="journal article" date="2018" name="DNA Res.">
        <title>Multiple hybrid de novo genome assembly of finger millet, an orphan allotetraploid crop.</title>
        <authorList>
            <person name="Hatakeyama M."/>
            <person name="Aluri S."/>
            <person name="Balachadran M.T."/>
            <person name="Sivarajan S.R."/>
            <person name="Patrignani A."/>
            <person name="Gruter S."/>
            <person name="Poveda L."/>
            <person name="Shimizu-Inatsugi R."/>
            <person name="Baeten J."/>
            <person name="Francoijs K.J."/>
            <person name="Nataraja K.N."/>
            <person name="Reddy Y.A.N."/>
            <person name="Phadnis S."/>
            <person name="Ravikumar R.L."/>
            <person name="Schlapbach R."/>
            <person name="Sreeman S.M."/>
            <person name="Shimizu K.K."/>
        </authorList>
    </citation>
    <scope>NUCLEOTIDE SEQUENCE</scope>
</reference>
<keyword evidence="7" id="KW-1185">Reference proteome</keyword>
<evidence type="ECO:0000256" key="3">
    <source>
        <dbReference type="ARBA" id="ARBA00024378"/>
    </source>
</evidence>
<comment type="caution">
    <text evidence="6">The sequence shown here is derived from an EMBL/GenBank/DDBJ whole genome shotgun (WGS) entry which is preliminary data.</text>
</comment>
<comment type="similarity">
    <text evidence="2">Belongs to the IQD family.</text>
</comment>
<dbReference type="InterPro" id="IPR000048">
    <property type="entry name" value="IQ_motif_EF-hand-BS"/>
</dbReference>
<dbReference type="EMBL" id="BQKI01000075">
    <property type="protein sequence ID" value="GJN20666.1"/>
    <property type="molecule type" value="Genomic_DNA"/>
</dbReference>
<evidence type="ECO:0000313" key="6">
    <source>
        <dbReference type="EMBL" id="GJN20666.1"/>
    </source>
</evidence>
<evidence type="ECO:0000259" key="5">
    <source>
        <dbReference type="Pfam" id="PF13178"/>
    </source>
</evidence>
<feature type="compositionally biased region" description="Basic residues" evidence="4">
    <location>
        <begin position="498"/>
        <end position="508"/>
    </location>
</feature>
<dbReference type="AlphaFoldDB" id="A0AAV5EDQ7"/>
<feature type="region of interest" description="Disordered" evidence="4">
    <location>
        <begin position="121"/>
        <end position="209"/>
    </location>
</feature>
<dbReference type="PANTHER" id="PTHR32295:SF256">
    <property type="entry name" value="DUF4005 DOMAIN-CONTAINING PROTEIN"/>
    <property type="match status" value="1"/>
</dbReference>
<evidence type="ECO:0000256" key="1">
    <source>
        <dbReference type="ARBA" id="ARBA00022860"/>
    </source>
</evidence>
<dbReference type="InterPro" id="IPR025064">
    <property type="entry name" value="DUF4005"/>
</dbReference>
<dbReference type="PANTHER" id="PTHR32295">
    <property type="entry name" value="IQ-DOMAIN 5-RELATED"/>
    <property type="match status" value="1"/>
</dbReference>
<name>A0AAV5EDQ7_ELECO</name>
<proteinExistence type="inferred from homology"/>
<feature type="compositionally biased region" description="Low complexity" evidence="4">
    <location>
        <begin position="180"/>
        <end position="192"/>
    </location>
</feature>
<sequence>MLRGLFSICNKLDTRLDNIEKHQDVLNKHQKAIYDHLAIQPPRSPSPVPAPYPPPIENPWSTFTDEESQYFGYFPSYAYPTAAADTSGAGPSHTSSNPLRLRLAMWKAGRWLRSILAGKNRRREKALPQPQGDAVTPAAGTPNKEKKRWSFRRAVAPSSSAMAAQGKPSAAAFPSQDPPSAGAGVGQSSVSVREVDEQSEQAAEEAVARLTEAEEEERELLLARWLVEEAAAARIQATFRGYLVRFLLCCSHCHCAVTRAEQKRTKHRKVHAHKICPLTDARNVQARKALCALRGLVKLQALIRGQVVRRQANATLRRMQALVSAQSHLRAQQARMLDQQEEHPRRRSSYVRATIPLLLVLSNLAASTRRSGVVLAQEMDRSGEEHVKVVEMDAGGDTSRRGRSSCSAVAGDSRDRRLAEYYGKNGQCSPAPSSFAELSPRTYSGYLDDLLPYTAADLQGGGLVPSYMANTESSRAKQARSQSAPRQRTHDALDRQPSRRRGASRKTMQRSSSHIGVPAVSAAAAACGYQHYQYPAWAAVRLDRSSASLVGSECGSSSSVLTAATVAGGYGRSIVGFEYDLDHQKLDFIDTPFKCHALVMTWEGGRLGYAAVQGSSLHLFSRDARPDGTAAWTERRVIDLNKVPTLEPWRSRDAVGVAEGLGVIFVSTDVGIFAINIKSGRIKKVFHEGHHTIIPYTSFYTPGELKESHIVEHAFCWNLHSTELIIRSREPITESLQEAHSAMYQAAAACGVCCLMAPQLAATRRG</sequence>
<organism evidence="6 7">
    <name type="scientific">Eleusine coracana subsp. coracana</name>
    <dbReference type="NCBI Taxonomy" id="191504"/>
    <lineage>
        <taxon>Eukaryota</taxon>
        <taxon>Viridiplantae</taxon>
        <taxon>Streptophyta</taxon>
        <taxon>Embryophyta</taxon>
        <taxon>Tracheophyta</taxon>
        <taxon>Spermatophyta</taxon>
        <taxon>Magnoliopsida</taxon>
        <taxon>Liliopsida</taxon>
        <taxon>Poales</taxon>
        <taxon>Poaceae</taxon>
        <taxon>PACMAD clade</taxon>
        <taxon>Chloridoideae</taxon>
        <taxon>Cynodonteae</taxon>
        <taxon>Eleusininae</taxon>
        <taxon>Eleusine</taxon>
    </lineage>
</organism>
<feature type="compositionally biased region" description="Basic and acidic residues" evidence="4">
    <location>
        <begin position="488"/>
        <end position="497"/>
    </location>
</feature>
<feature type="domain" description="DUF4005" evidence="5">
    <location>
        <begin position="429"/>
        <end position="512"/>
    </location>
</feature>
<evidence type="ECO:0000256" key="4">
    <source>
        <dbReference type="SAM" id="MobiDB-lite"/>
    </source>
</evidence>